<keyword evidence="13" id="KW-0539">Nucleus</keyword>
<dbReference type="CDD" id="cd02601">
    <property type="entry name" value="HAD_Eya"/>
    <property type="match status" value="1"/>
</dbReference>
<evidence type="ECO:0000256" key="2">
    <source>
        <dbReference type="ARBA" id="ARBA00010501"/>
    </source>
</evidence>
<evidence type="ECO:0000256" key="15">
    <source>
        <dbReference type="RuleBase" id="RU362036"/>
    </source>
</evidence>
<name>A0ABQ0ED98_APOSI</name>
<dbReference type="InterPro" id="IPR006545">
    <property type="entry name" value="EYA_dom"/>
</dbReference>
<proteinExistence type="inferred from homology"/>
<evidence type="ECO:0000256" key="10">
    <source>
        <dbReference type="ARBA" id="ARBA00023159"/>
    </source>
</evidence>
<protein>
    <recommendedName>
        <fullName evidence="15">Eyes absent homolog</fullName>
        <ecNumber evidence="15">3.1.3.48</ecNumber>
    </recommendedName>
</protein>
<comment type="subcellular location">
    <subcellularLocation>
        <location evidence="1">Nucleus</location>
    </subcellularLocation>
</comment>
<comment type="similarity">
    <text evidence="2 15">Belongs to the HAD-like hydrolase superfamily. EYA family.</text>
</comment>
<reference evidence="17 18" key="1">
    <citation type="submission" date="2024-08" db="EMBL/GenBank/DDBJ databases">
        <title>The draft genome of Apodemus speciosus.</title>
        <authorList>
            <person name="Nabeshima K."/>
            <person name="Suzuki S."/>
            <person name="Onuma M."/>
        </authorList>
    </citation>
    <scope>NUCLEOTIDE SEQUENCE [LARGE SCALE GENOMIC DNA]</scope>
    <source>
        <strain evidence="17">IB14-021</strain>
    </source>
</reference>
<keyword evidence="11" id="KW-0804">Transcription</keyword>
<dbReference type="EC" id="3.1.3.48" evidence="15"/>
<evidence type="ECO:0000256" key="16">
    <source>
        <dbReference type="SAM" id="MobiDB-lite"/>
    </source>
</evidence>
<gene>
    <name evidence="17" type="ORF">APTSU1_000003600</name>
</gene>
<evidence type="ECO:0000256" key="11">
    <source>
        <dbReference type="ARBA" id="ARBA00023163"/>
    </source>
</evidence>
<evidence type="ECO:0000256" key="4">
    <source>
        <dbReference type="ARBA" id="ARBA00022723"/>
    </source>
</evidence>
<evidence type="ECO:0000256" key="5">
    <source>
        <dbReference type="ARBA" id="ARBA00022763"/>
    </source>
</evidence>
<comment type="cofactor">
    <cofactor evidence="15">
        <name>Mg(2+)</name>
        <dbReference type="ChEBI" id="CHEBI:18420"/>
    </cofactor>
    <text evidence="15">Binds 1 Mg(2+) ion per subunit.</text>
</comment>
<dbReference type="Proteomes" id="UP001623349">
    <property type="component" value="Unassembled WGS sequence"/>
</dbReference>
<evidence type="ECO:0000256" key="13">
    <source>
        <dbReference type="ARBA" id="ARBA00023242"/>
    </source>
</evidence>
<evidence type="ECO:0000256" key="7">
    <source>
        <dbReference type="ARBA" id="ARBA00022842"/>
    </source>
</evidence>
<feature type="compositionally biased region" description="Low complexity" evidence="16">
    <location>
        <begin position="92"/>
        <end position="104"/>
    </location>
</feature>
<dbReference type="EMBL" id="BAAFST010000001">
    <property type="protein sequence ID" value="GAB1284806.1"/>
    <property type="molecule type" value="Genomic_DNA"/>
</dbReference>
<accession>A0ABQ0ED98</accession>
<feature type="compositionally biased region" description="Low complexity" evidence="16">
    <location>
        <begin position="115"/>
        <end position="130"/>
    </location>
</feature>
<evidence type="ECO:0000256" key="6">
    <source>
        <dbReference type="ARBA" id="ARBA00022801"/>
    </source>
</evidence>
<keyword evidence="5" id="KW-0227">DNA damage</keyword>
<dbReference type="PANTHER" id="PTHR10190:SF11">
    <property type="entry name" value="EYES ABSENT HOMOLOG 1"/>
    <property type="match status" value="1"/>
</dbReference>
<keyword evidence="7 15" id="KW-0460">Magnesium</keyword>
<keyword evidence="12" id="KW-0234">DNA repair</keyword>
<keyword evidence="8 15" id="KW-0904">Protein phosphatase</keyword>
<evidence type="ECO:0000256" key="8">
    <source>
        <dbReference type="ARBA" id="ARBA00022912"/>
    </source>
</evidence>
<evidence type="ECO:0000256" key="9">
    <source>
        <dbReference type="ARBA" id="ARBA00023015"/>
    </source>
</evidence>
<feature type="compositionally biased region" description="Polar residues" evidence="16">
    <location>
        <begin position="211"/>
        <end position="245"/>
    </location>
</feature>
<comment type="caution">
    <text evidence="17">The sequence shown here is derived from an EMBL/GenBank/DDBJ whole genome shotgun (WGS) entry which is preliminary data.</text>
</comment>
<evidence type="ECO:0000256" key="12">
    <source>
        <dbReference type="ARBA" id="ARBA00023204"/>
    </source>
</evidence>
<dbReference type="SFLD" id="SFLDS00003">
    <property type="entry name" value="Haloacid_Dehalogenase"/>
    <property type="match status" value="1"/>
</dbReference>
<feature type="region of interest" description="Disordered" evidence="16">
    <location>
        <begin position="210"/>
        <end position="245"/>
    </location>
</feature>
<sequence>MAPSLRRGSECAGPLPTGSLPVVVRGGGVLPGEGDRAQSLGSPRLQQRLGAVPGSRAIPAAKLCQEWRSTNTENSEEHTKPVEAADVSAVQTSHTSSHAALSASCRSMEMQDLTSPHSRLSGSSESPSGPKLDSSHINSTSMTPNGTEVKTEPMSSSEIASTAADGSLDSFSGSAKLSEAAALVQDQLTRSLHHRFILPSALWAGIKTEGGLSQSQSPGQTGFLSYGTSFGTPQPGQTPYSYQMQGSSFTTSSGLYAGNNSLTNSSGFNSSQQDYPSYPGFGQGQYAQYYNSSPYPAHYMTSSNTSPTTPSTNATYQLQEPPSGVTSQAVTDPSAEYSTIHSPSTPIKESDSDRLRRGSDGKSRGRGRRNNNPSPPPDSDLERVFIWDLDETIIVFHSLLTGSYANRYGRDPPTSVSLGLRMEEMIFNLADTHLFFNDLEECDQVHIDDVSSDDNGQDLSTYNFGTDGFPAAATSANLCLATGVRGGVDWMRKLAFRYRRVKEIYNTYKNNVGGLLGPAKREAWLQLRAEIEALTDSWLTLALKALSLIHSRTNCVNILVTTTQLIPALAKVLLYGLGIVFPIENIYSATKIGKESCFERIIQRFGRKVVYVVIGDGVEEEQGAKKHAMPFWRVSSHSDLMALHHALELEYL</sequence>
<feature type="region of interest" description="Disordered" evidence="16">
    <location>
        <begin position="1"/>
        <end position="20"/>
    </location>
</feature>
<dbReference type="InterPro" id="IPR042577">
    <property type="entry name" value="EYA_dom_metazoan"/>
</dbReference>
<evidence type="ECO:0000256" key="1">
    <source>
        <dbReference type="ARBA" id="ARBA00004123"/>
    </source>
</evidence>
<evidence type="ECO:0000256" key="14">
    <source>
        <dbReference type="ARBA" id="ARBA00051722"/>
    </source>
</evidence>
<dbReference type="SFLD" id="SFLDG01129">
    <property type="entry name" value="C1.5:_HAD__Beta-PGM__Phosphata"/>
    <property type="match status" value="1"/>
</dbReference>
<keyword evidence="9 15" id="KW-0805">Transcription regulation</keyword>
<keyword evidence="10" id="KW-0010">Activator</keyword>
<feature type="compositionally biased region" description="Polar residues" evidence="16">
    <location>
        <begin position="135"/>
        <end position="160"/>
    </location>
</feature>
<dbReference type="Pfam" id="PF00702">
    <property type="entry name" value="Hydrolase"/>
    <property type="match status" value="1"/>
</dbReference>
<feature type="region of interest" description="Disordered" evidence="16">
    <location>
        <begin position="300"/>
        <end position="380"/>
    </location>
</feature>
<keyword evidence="6 15" id="KW-0378">Hydrolase</keyword>
<dbReference type="NCBIfam" id="TIGR01658">
    <property type="entry name" value="EYA-cons_domain"/>
    <property type="match status" value="1"/>
</dbReference>
<dbReference type="Gene3D" id="3.40.50.12350">
    <property type="match status" value="1"/>
</dbReference>
<feature type="compositionally biased region" description="Low complexity" evidence="16">
    <location>
        <begin position="301"/>
        <end position="313"/>
    </location>
</feature>
<dbReference type="InterPro" id="IPR038102">
    <property type="entry name" value="EYA_dom_sf"/>
</dbReference>
<feature type="region of interest" description="Disordered" evidence="16">
    <location>
        <begin position="87"/>
        <end position="168"/>
    </location>
</feature>
<evidence type="ECO:0000313" key="17">
    <source>
        <dbReference type="EMBL" id="GAB1284806.1"/>
    </source>
</evidence>
<keyword evidence="18" id="KW-1185">Reference proteome</keyword>
<evidence type="ECO:0000256" key="3">
    <source>
        <dbReference type="ARBA" id="ARBA00022473"/>
    </source>
</evidence>
<evidence type="ECO:0000313" key="18">
    <source>
        <dbReference type="Proteomes" id="UP001623349"/>
    </source>
</evidence>
<feature type="compositionally biased region" description="Polar residues" evidence="16">
    <location>
        <begin position="314"/>
        <end position="347"/>
    </location>
</feature>
<organism evidence="17 18">
    <name type="scientific">Apodemus speciosus</name>
    <name type="common">Large Japanese field mouse</name>
    <dbReference type="NCBI Taxonomy" id="105296"/>
    <lineage>
        <taxon>Eukaryota</taxon>
        <taxon>Metazoa</taxon>
        <taxon>Chordata</taxon>
        <taxon>Craniata</taxon>
        <taxon>Vertebrata</taxon>
        <taxon>Euteleostomi</taxon>
        <taxon>Mammalia</taxon>
        <taxon>Eutheria</taxon>
        <taxon>Euarchontoglires</taxon>
        <taxon>Glires</taxon>
        <taxon>Rodentia</taxon>
        <taxon>Myomorpha</taxon>
        <taxon>Muroidea</taxon>
        <taxon>Muridae</taxon>
        <taxon>Murinae</taxon>
        <taxon>Apodemus</taxon>
    </lineage>
</organism>
<comment type="catalytic activity">
    <reaction evidence="14 15">
        <text>O-phospho-L-tyrosyl-[protein] + H2O = L-tyrosyl-[protein] + phosphate</text>
        <dbReference type="Rhea" id="RHEA:10684"/>
        <dbReference type="Rhea" id="RHEA-COMP:10136"/>
        <dbReference type="Rhea" id="RHEA-COMP:20101"/>
        <dbReference type="ChEBI" id="CHEBI:15377"/>
        <dbReference type="ChEBI" id="CHEBI:43474"/>
        <dbReference type="ChEBI" id="CHEBI:46858"/>
        <dbReference type="ChEBI" id="CHEBI:61978"/>
        <dbReference type="EC" id="3.1.3.48"/>
    </reaction>
</comment>
<keyword evidence="4 15" id="KW-0479">Metal-binding</keyword>
<keyword evidence="3" id="KW-0217">Developmental protein</keyword>
<dbReference type="PANTHER" id="PTHR10190">
    <property type="entry name" value="EYES ABSENT"/>
    <property type="match status" value="1"/>
</dbReference>
<dbReference type="InterPro" id="IPR028472">
    <property type="entry name" value="EYA"/>
</dbReference>
<feature type="compositionally biased region" description="Basic and acidic residues" evidence="16">
    <location>
        <begin position="348"/>
        <end position="363"/>
    </location>
</feature>